<accession>I4BL80</accession>
<dbReference type="Gene3D" id="3.30.420.40">
    <property type="match status" value="2"/>
</dbReference>
<dbReference type="PANTHER" id="PTHR42749">
    <property type="entry name" value="CELL SHAPE-DETERMINING PROTEIN MREB"/>
    <property type="match status" value="1"/>
</dbReference>
<evidence type="ECO:0000256" key="2">
    <source>
        <dbReference type="ARBA" id="ARBA00022840"/>
    </source>
</evidence>
<name>I4BL80_MYCCN</name>
<keyword evidence="2" id="KW-0067">ATP-binding</keyword>
<dbReference type="HOGENOM" id="CLU_028017_1_1_11"/>
<feature type="compositionally biased region" description="Pro residues" evidence="4">
    <location>
        <begin position="573"/>
        <end position="586"/>
    </location>
</feature>
<dbReference type="GO" id="GO:0005524">
    <property type="term" value="F:ATP binding"/>
    <property type="evidence" value="ECO:0007669"/>
    <property type="project" value="UniProtKB-KW"/>
</dbReference>
<dbReference type="Gene3D" id="3.90.640.10">
    <property type="entry name" value="Actin, Chain A, domain 4"/>
    <property type="match status" value="1"/>
</dbReference>
<dbReference type="EMBL" id="CP003053">
    <property type="protein sequence ID" value="AFM18037.1"/>
    <property type="molecule type" value="Genomic_DNA"/>
</dbReference>
<dbReference type="PANTHER" id="PTHR42749:SF1">
    <property type="entry name" value="CELL SHAPE-DETERMINING PROTEIN MREB"/>
    <property type="match status" value="1"/>
</dbReference>
<organism evidence="6 7">
    <name type="scientific">Mycolicibacterium chubuense (strain NBB4)</name>
    <name type="common">Mycobacterium chubuense</name>
    <dbReference type="NCBI Taxonomy" id="710421"/>
    <lineage>
        <taxon>Bacteria</taxon>
        <taxon>Bacillati</taxon>
        <taxon>Actinomycetota</taxon>
        <taxon>Actinomycetes</taxon>
        <taxon>Mycobacteriales</taxon>
        <taxon>Mycobacteriaceae</taxon>
        <taxon>Mycolicibacterium</taxon>
    </lineage>
</organism>
<evidence type="ECO:0000313" key="6">
    <source>
        <dbReference type="EMBL" id="AFM18037.1"/>
    </source>
</evidence>
<dbReference type="Proteomes" id="UP000006057">
    <property type="component" value="Chromosome"/>
</dbReference>
<keyword evidence="5" id="KW-1133">Transmembrane helix</keyword>
<dbReference type="InterPro" id="IPR043129">
    <property type="entry name" value="ATPase_NBD"/>
</dbReference>
<dbReference type="KEGG" id="mcb:Mycch_3292"/>
<feature type="region of interest" description="Disordered" evidence="4">
    <location>
        <begin position="393"/>
        <end position="418"/>
    </location>
</feature>
<evidence type="ECO:0000256" key="4">
    <source>
        <dbReference type="SAM" id="MobiDB-lite"/>
    </source>
</evidence>
<keyword evidence="3" id="KW-0143">Chaperone</keyword>
<proteinExistence type="predicted"/>
<feature type="region of interest" description="Disordered" evidence="4">
    <location>
        <begin position="457"/>
        <end position="586"/>
    </location>
</feature>
<evidence type="ECO:0000256" key="1">
    <source>
        <dbReference type="ARBA" id="ARBA00022741"/>
    </source>
</evidence>
<dbReference type="PATRIC" id="fig|710421.3.peg.3289"/>
<keyword evidence="1" id="KW-0547">Nucleotide-binding</keyword>
<keyword evidence="5" id="KW-0472">Membrane</keyword>
<dbReference type="Pfam" id="PF00012">
    <property type="entry name" value="HSP70"/>
    <property type="match status" value="1"/>
</dbReference>
<dbReference type="PRINTS" id="PR01217">
    <property type="entry name" value="PRICHEXTENSN"/>
</dbReference>
<feature type="transmembrane region" description="Helical" evidence="5">
    <location>
        <begin position="433"/>
        <end position="453"/>
    </location>
</feature>
<dbReference type="GO" id="GO:0140662">
    <property type="term" value="F:ATP-dependent protein folding chaperone"/>
    <property type="evidence" value="ECO:0007669"/>
    <property type="project" value="InterPro"/>
</dbReference>
<keyword evidence="5" id="KW-0812">Transmembrane</keyword>
<keyword evidence="7" id="KW-1185">Reference proteome</keyword>
<sequence length="586" mass="59168">MGDGAGPAPDSRSGDYPLNGIGLSVGATRLAGVLVDRAAVTRTPVLTLYPHRPPEVGVPAENFDLTEPGLIITDFVDRVGDPVSLIAPDGTAHRAEVLLAEALHALARALPARGPSAISVPAHWNSRATDALAAASTMSAPLFCDARAALIALAQGAGLPSGGVVAVCDFGGTGTTVSVFDVSAGASSATPIGSPLRHGELSGDLVDQALLTRVIDGLSDAGDLDLAGTSAIGPLGRLRMSCRAAKERLSTAAVTALTADLTGRRTDIRLTRDELDEVLLGPLGRFADVMQETLQRNGIGPDDLTAVASVGGGARIPAVTTTLSERFRVPVITPEHPELAAAIGAGLWAVRPAAAEEPTSIAAAAPSALAWSDADDVPDVVAVHPDDYDDYDGDGAPTAIGDAGEPRPSLHFTREPDGAGDPAPMVPWYRRPIALVVLGALVAIGAAVALLLFRDDKAPGPADTRTPVTTTPPPPAAVSTAPGEPSPAPAPPVTTAQAPQPVPPPANPPPAENPPPAPPPAVEPPPPSPPPAVQTPPPSPPPAVQTPPPSPPPTQAPPTQPSPIQGPAITIPGLPPIPIFPQPPPP</sequence>
<evidence type="ECO:0000256" key="5">
    <source>
        <dbReference type="SAM" id="Phobius"/>
    </source>
</evidence>
<dbReference type="SUPFAM" id="SSF53067">
    <property type="entry name" value="Actin-like ATPase domain"/>
    <property type="match status" value="1"/>
</dbReference>
<protein>
    <submittedName>
        <fullName evidence="6">Molecular chaperone</fullName>
    </submittedName>
</protein>
<dbReference type="InterPro" id="IPR013126">
    <property type="entry name" value="Hsp_70_fam"/>
</dbReference>
<dbReference type="RefSeq" id="WP_014816513.1">
    <property type="nucleotide sequence ID" value="NC_018027.1"/>
</dbReference>
<evidence type="ECO:0000313" key="7">
    <source>
        <dbReference type="Proteomes" id="UP000006057"/>
    </source>
</evidence>
<gene>
    <name evidence="6" type="ordered locus">Mycch_3292</name>
</gene>
<dbReference type="STRING" id="710421.Mycch_3292"/>
<evidence type="ECO:0000256" key="3">
    <source>
        <dbReference type="ARBA" id="ARBA00023186"/>
    </source>
</evidence>
<dbReference type="AlphaFoldDB" id="I4BL80"/>
<dbReference type="eggNOG" id="COG0443">
    <property type="taxonomic scope" value="Bacteria"/>
</dbReference>
<feature type="compositionally biased region" description="Pro residues" evidence="4">
    <location>
        <begin position="500"/>
        <end position="561"/>
    </location>
</feature>
<reference evidence="6 7" key="1">
    <citation type="submission" date="2012-06" db="EMBL/GenBank/DDBJ databases">
        <title>Complete sequence of chromosome of Mycobacterium chubuense NBB4.</title>
        <authorList>
            <consortium name="US DOE Joint Genome Institute"/>
            <person name="Lucas S."/>
            <person name="Han J."/>
            <person name="Lapidus A."/>
            <person name="Cheng J.-F."/>
            <person name="Goodwin L."/>
            <person name="Pitluck S."/>
            <person name="Peters L."/>
            <person name="Mikhailova N."/>
            <person name="Teshima H."/>
            <person name="Detter J.C."/>
            <person name="Han C."/>
            <person name="Tapia R."/>
            <person name="Land M."/>
            <person name="Hauser L."/>
            <person name="Kyrpides N."/>
            <person name="Ivanova N."/>
            <person name="Pagani I."/>
            <person name="Mattes T."/>
            <person name="Holmes A."/>
            <person name="Rutledge P."/>
            <person name="Paulsen I."/>
            <person name="Coleman N."/>
            <person name="Woyke T."/>
        </authorList>
    </citation>
    <scope>NUCLEOTIDE SEQUENCE [LARGE SCALE GENOMIC DNA]</scope>
    <source>
        <strain evidence="6 7">NBB4</strain>
    </source>
</reference>